<evidence type="ECO:0000259" key="2">
    <source>
        <dbReference type="Pfam" id="PF02214"/>
    </source>
</evidence>
<accession>B9FWV5</accession>
<dbReference type="PANTHER" id="PTHR11145:SF23">
    <property type="entry name" value="PROTEIN BINDING PROTEIN"/>
    <property type="match status" value="1"/>
</dbReference>
<dbReference type="EMBL" id="CM000144">
    <property type="protein sequence ID" value="EEE67042.1"/>
    <property type="molecule type" value="Genomic_DNA"/>
</dbReference>
<sequence>MASSVVTLNVGGEVFQTTVATLSRAGASSPLASLAPTPASAPHFLDRDPRLFATLLSFLRRGRLAPYVAGLGSPLPGAPGRGTPLRGRGRAPRLAVPRLRLLPAGPAALRAAPARRPRAPKLAGRRCMVRTWRQPSRLPGSAGLAGTISCSPLGRTLVLPELLGDICLWDVRASATVPVWELREKEDCFADIAASEALSSLFKVGAASGEVFMADLRMLGGGGISIEPWVCIGDGQRAAAAASAGRKEGNGCRIECYLNWVFVARGGEVEVWTQVELAQEAGGKKLMRRNWVGNGPSFVIAGGSGHESVKEKTKIVSWAFGGSRMALARDDKRSIEVWDSAPAAISFNP</sequence>
<dbReference type="PANTHER" id="PTHR11145">
    <property type="entry name" value="BTB/POZ DOMAIN-CONTAINING ADAPTER FOR CUL3-MEDIATED RHOA DEGRADATION PROTEIN FAMILY MEMBER"/>
    <property type="match status" value="1"/>
</dbReference>
<comment type="pathway">
    <text evidence="1">Protein modification; protein ubiquitination.</text>
</comment>
<proteinExistence type="predicted"/>
<dbReference type="AlphaFoldDB" id="B9FWV5"/>
<feature type="domain" description="Potassium channel tetramerisation-type BTB" evidence="2">
    <location>
        <begin position="6"/>
        <end position="64"/>
    </location>
</feature>
<dbReference type="InterPro" id="IPR003131">
    <property type="entry name" value="T1-type_BTB"/>
</dbReference>
<dbReference type="Proteomes" id="UP000007752">
    <property type="component" value="Chromosome 7"/>
</dbReference>
<dbReference type="GO" id="GO:0051260">
    <property type="term" value="P:protein homooligomerization"/>
    <property type="evidence" value="ECO:0007669"/>
    <property type="project" value="InterPro"/>
</dbReference>
<name>B9FWV5_ORYSJ</name>
<reference evidence="3" key="1">
    <citation type="journal article" date="2005" name="PLoS Biol.">
        <title>The genomes of Oryza sativa: a history of duplications.</title>
        <authorList>
            <person name="Yu J."/>
            <person name="Wang J."/>
            <person name="Lin W."/>
            <person name="Li S."/>
            <person name="Li H."/>
            <person name="Zhou J."/>
            <person name="Ni P."/>
            <person name="Dong W."/>
            <person name="Hu S."/>
            <person name="Zeng C."/>
            <person name="Zhang J."/>
            <person name="Zhang Y."/>
            <person name="Li R."/>
            <person name="Xu Z."/>
            <person name="Li S."/>
            <person name="Li X."/>
            <person name="Zheng H."/>
            <person name="Cong L."/>
            <person name="Lin L."/>
            <person name="Yin J."/>
            <person name="Geng J."/>
            <person name="Li G."/>
            <person name="Shi J."/>
            <person name="Liu J."/>
            <person name="Lv H."/>
            <person name="Li J."/>
            <person name="Wang J."/>
            <person name="Deng Y."/>
            <person name="Ran L."/>
            <person name="Shi X."/>
            <person name="Wang X."/>
            <person name="Wu Q."/>
            <person name="Li C."/>
            <person name="Ren X."/>
            <person name="Wang J."/>
            <person name="Wang X."/>
            <person name="Li D."/>
            <person name="Liu D."/>
            <person name="Zhang X."/>
            <person name="Ji Z."/>
            <person name="Zhao W."/>
            <person name="Sun Y."/>
            <person name="Zhang Z."/>
            <person name="Bao J."/>
            <person name="Han Y."/>
            <person name="Dong L."/>
            <person name="Ji J."/>
            <person name="Chen P."/>
            <person name="Wu S."/>
            <person name="Liu J."/>
            <person name="Xiao Y."/>
            <person name="Bu D."/>
            <person name="Tan J."/>
            <person name="Yang L."/>
            <person name="Ye C."/>
            <person name="Zhang J."/>
            <person name="Xu J."/>
            <person name="Zhou Y."/>
            <person name="Yu Y."/>
            <person name="Zhang B."/>
            <person name="Zhuang S."/>
            <person name="Wei H."/>
            <person name="Liu B."/>
            <person name="Lei M."/>
            <person name="Yu H."/>
            <person name="Li Y."/>
            <person name="Xu H."/>
            <person name="Wei S."/>
            <person name="He X."/>
            <person name="Fang L."/>
            <person name="Zhang Z."/>
            <person name="Zhang Y."/>
            <person name="Huang X."/>
            <person name="Su Z."/>
            <person name="Tong W."/>
            <person name="Li J."/>
            <person name="Tong Z."/>
            <person name="Li S."/>
            <person name="Ye J."/>
            <person name="Wang L."/>
            <person name="Fang L."/>
            <person name="Lei T."/>
            <person name="Chen C."/>
            <person name="Chen H."/>
            <person name="Xu Z."/>
            <person name="Li H."/>
            <person name="Huang H."/>
            <person name="Zhang F."/>
            <person name="Xu H."/>
            <person name="Li N."/>
            <person name="Zhao C."/>
            <person name="Li S."/>
            <person name="Dong L."/>
            <person name="Huang Y."/>
            <person name="Li L."/>
            <person name="Xi Y."/>
            <person name="Qi Q."/>
            <person name="Li W."/>
            <person name="Zhang B."/>
            <person name="Hu W."/>
            <person name="Zhang Y."/>
            <person name="Tian X."/>
            <person name="Jiao Y."/>
            <person name="Liang X."/>
            <person name="Jin J."/>
            <person name="Gao L."/>
            <person name="Zheng W."/>
            <person name="Hao B."/>
            <person name="Liu S."/>
            <person name="Wang W."/>
            <person name="Yuan L."/>
            <person name="Cao M."/>
            <person name="McDermott J."/>
            <person name="Samudrala R."/>
            <person name="Wang J."/>
            <person name="Wong G.K."/>
            <person name="Yang H."/>
        </authorList>
    </citation>
    <scope>NUCLEOTIDE SEQUENCE [LARGE SCALE GENOMIC DNA]</scope>
</reference>
<organism evidence="3">
    <name type="scientific">Oryza sativa subsp. japonica</name>
    <name type="common">Rice</name>
    <dbReference type="NCBI Taxonomy" id="39947"/>
    <lineage>
        <taxon>Eukaryota</taxon>
        <taxon>Viridiplantae</taxon>
        <taxon>Streptophyta</taxon>
        <taxon>Embryophyta</taxon>
        <taxon>Tracheophyta</taxon>
        <taxon>Spermatophyta</taxon>
        <taxon>Magnoliopsida</taxon>
        <taxon>Liliopsida</taxon>
        <taxon>Poales</taxon>
        <taxon>Poaceae</taxon>
        <taxon>BOP clade</taxon>
        <taxon>Oryzoideae</taxon>
        <taxon>Oryzeae</taxon>
        <taxon>Oryzinae</taxon>
        <taxon>Oryza</taxon>
        <taxon>Oryza sativa</taxon>
    </lineage>
</organism>
<dbReference type="Gene3D" id="3.30.710.10">
    <property type="entry name" value="Potassium Channel Kv1.1, Chain A"/>
    <property type="match status" value="1"/>
</dbReference>
<gene>
    <name evidence="3" type="ORF">OsJ_23984</name>
</gene>
<protein>
    <recommendedName>
        <fullName evidence="2">Potassium channel tetramerisation-type BTB domain-containing protein</fullName>
    </recommendedName>
</protein>
<evidence type="ECO:0000313" key="3">
    <source>
        <dbReference type="EMBL" id="EEE67042.1"/>
    </source>
</evidence>
<reference evidence="3" key="2">
    <citation type="submission" date="2008-12" db="EMBL/GenBank/DDBJ databases">
        <title>Improved gene annotation of the rice (Oryza sativa) genomes.</title>
        <authorList>
            <person name="Wang J."/>
            <person name="Li R."/>
            <person name="Fan W."/>
            <person name="Huang Q."/>
            <person name="Zhang J."/>
            <person name="Zhou Y."/>
            <person name="Hu Y."/>
            <person name="Zi S."/>
            <person name="Li J."/>
            <person name="Ni P."/>
            <person name="Zheng H."/>
            <person name="Zhang Y."/>
            <person name="Zhao M."/>
            <person name="Hao Q."/>
            <person name="McDermott J."/>
            <person name="Samudrala R."/>
            <person name="Kristiansen K."/>
            <person name="Wong G.K.-S."/>
        </authorList>
    </citation>
    <scope>NUCLEOTIDE SEQUENCE</scope>
</reference>
<dbReference type="SUPFAM" id="SSF54695">
    <property type="entry name" value="POZ domain"/>
    <property type="match status" value="1"/>
</dbReference>
<evidence type="ECO:0000256" key="1">
    <source>
        <dbReference type="ARBA" id="ARBA00004906"/>
    </source>
</evidence>
<dbReference type="Pfam" id="PF02214">
    <property type="entry name" value="BTB_2"/>
    <property type="match status" value="1"/>
</dbReference>
<dbReference type="InterPro" id="IPR011333">
    <property type="entry name" value="SKP1/BTB/POZ_sf"/>
</dbReference>
<dbReference type="InterPro" id="IPR045068">
    <property type="entry name" value="BACURD1-3"/>
</dbReference>